<evidence type="ECO:0000313" key="5">
    <source>
        <dbReference type="EMBL" id="KAF4626142.1"/>
    </source>
</evidence>
<dbReference type="Gene3D" id="3.40.50.720">
    <property type="entry name" value="NAD(P)-binding Rossmann-like Domain"/>
    <property type="match status" value="1"/>
</dbReference>
<dbReference type="PANTHER" id="PTHR43976:SF16">
    <property type="entry name" value="SHORT-CHAIN DEHYDROGENASE_REDUCTASE FAMILY PROTEIN"/>
    <property type="match status" value="1"/>
</dbReference>
<dbReference type="GO" id="GO:0016491">
    <property type="term" value="F:oxidoreductase activity"/>
    <property type="evidence" value="ECO:0007669"/>
    <property type="project" value="UniProtKB-KW"/>
</dbReference>
<dbReference type="InterPro" id="IPR002347">
    <property type="entry name" value="SDR_fam"/>
</dbReference>
<dbReference type="InterPro" id="IPR020904">
    <property type="entry name" value="Sc_DH/Rdtase_CS"/>
</dbReference>
<dbReference type="PRINTS" id="PR00080">
    <property type="entry name" value="SDRFAMILY"/>
</dbReference>
<name>A0A8H4VXR9_9HELO</name>
<gene>
    <name evidence="5" type="ORF">G7Y89_g12021</name>
</gene>
<dbReference type="Pfam" id="PF00106">
    <property type="entry name" value="adh_short"/>
    <property type="match status" value="1"/>
</dbReference>
<organism evidence="5 6">
    <name type="scientific">Cudoniella acicularis</name>
    <dbReference type="NCBI Taxonomy" id="354080"/>
    <lineage>
        <taxon>Eukaryota</taxon>
        <taxon>Fungi</taxon>
        <taxon>Dikarya</taxon>
        <taxon>Ascomycota</taxon>
        <taxon>Pezizomycotina</taxon>
        <taxon>Leotiomycetes</taxon>
        <taxon>Helotiales</taxon>
        <taxon>Tricladiaceae</taxon>
        <taxon>Cudoniella</taxon>
    </lineage>
</organism>
<dbReference type="InterPro" id="IPR036291">
    <property type="entry name" value="NAD(P)-bd_dom_sf"/>
</dbReference>
<comment type="caution">
    <text evidence="5">The sequence shown here is derived from an EMBL/GenBank/DDBJ whole genome shotgun (WGS) entry which is preliminary data.</text>
</comment>
<keyword evidence="6" id="KW-1185">Reference proteome</keyword>
<dbReference type="AlphaFoldDB" id="A0A8H4VXR9"/>
<evidence type="ECO:0000256" key="1">
    <source>
        <dbReference type="ARBA" id="ARBA00006484"/>
    </source>
</evidence>
<keyword evidence="3" id="KW-0560">Oxidoreductase</keyword>
<dbReference type="Proteomes" id="UP000566819">
    <property type="component" value="Unassembled WGS sequence"/>
</dbReference>
<dbReference type="InterPro" id="IPR051911">
    <property type="entry name" value="SDR_oxidoreductase"/>
</dbReference>
<dbReference type="OrthoDB" id="1274115at2759"/>
<dbReference type="PROSITE" id="PS00061">
    <property type="entry name" value="ADH_SHORT"/>
    <property type="match status" value="1"/>
</dbReference>
<protein>
    <submittedName>
        <fullName evidence="5">Uncharacterized protein</fullName>
    </submittedName>
</protein>
<evidence type="ECO:0000256" key="4">
    <source>
        <dbReference type="RuleBase" id="RU000363"/>
    </source>
</evidence>
<dbReference type="PRINTS" id="PR00081">
    <property type="entry name" value="GDHRDH"/>
</dbReference>
<keyword evidence="2" id="KW-0521">NADP</keyword>
<dbReference type="SUPFAM" id="SSF51735">
    <property type="entry name" value="NAD(P)-binding Rossmann-fold domains"/>
    <property type="match status" value="1"/>
</dbReference>
<proteinExistence type="inferred from homology"/>
<dbReference type="PANTHER" id="PTHR43976">
    <property type="entry name" value="SHORT CHAIN DEHYDROGENASE"/>
    <property type="match status" value="1"/>
</dbReference>
<reference evidence="5 6" key="1">
    <citation type="submission" date="2020-03" db="EMBL/GenBank/DDBJ databases">
        <title>Draft Genome Sequence of Cudoniella acicularis.</title>
        <authorList>
            <person name="Buettner E."/>
            <person name="Kellner H."/>
        </authorList>
    </citation>
    <scope>NUCLEOTIDE SEQUENCE [LARGE SCALE GENOMIC DNA]</scope>
    <source>
        <strain evidence="5 6">DSM 108380</strain>
    </source>
</reference>
<comment type="similarity">
    <text evidence="1 4">Belongs to the short-chain dehydrogenases/reductases (SDR) family.</text>
</comment>
<dbReference type="CDD" id="cd05374">
    <property type="entry name" value="17beta-HSD-like_SDR_c"/>
    <property type="match status" value="1"/>
</dbReference>
<evidence type="ECO:0000256" key="2">
    <source>
        <dbReference type="ARBA" id="ARBA00022857"/>
    </source>
</evidence>
<accession>A0A8H4VXR9</accession>
<dbReference type="EMBL" id="JAAMPI010001216">
    <property type="protein sequence ID" value="KAF4626142.1"/>
    <property type="molecule type" value="Genomic_DNA"/>
</dbReference>
<evidence type="ECO:0000256" key="3">
    <source>
        <dbReference type="ARBA" id="ARBA00023002"/>
    </source>
</evidence>
<evidence type="ECO:0000313" key="6">
    <source>
        <dbReference type="Proteomes" id="UP000566819"/>
    </source>
</evidence>
<sequence>MPQLTWLITGCSSGLGEVFVRNILARGDRVIATARNGTERLASLKEAGAAVLDLDVTAAQDEIDRKITEAVSIYEGGIDVLVNNAGYIEAGMVEEISHERFVQQLNTNLLGVVDTTRAILPHFRAKKSGVVVFLGSSGGVAGEPGAGAYCASKFALEGVFECLRQETTSFGIQSVLFQLGFFRTKIMDPANIKAQGDPASAIADYTELNTIIGGFVGQMNGNQPGDPEKAVKIMIDVVKGEGVAEGKEIPERLPLGPDVLGKIRDKYTKYLEFCTEWENVIASTDIEGDDKGSMRTVVKLE</sequence>